<dbReference type="OrthoDB" id="9771071at2"/>
<dbReference type="EMBL" id="PGFJ01000001">
    <property type="protein sequence ID" value="PJJ83897.1"/>
    <property type="molecule type" value="Genomic_DNA"/>
</dbReference>
<dbReference type="RefSeq" id="WP_100340126.1">
    <property type="nucleotide sequence ID" value="NZ_PGFJ01000001.1"/>
</dbReference>
<sequence>MKKITSFCVISILVINFQSVNAQSIIPKFIRKMYFETDSSKRPSFVLIPVLSTAPETGVEVGGGALYSFYTDTLAPGTRVSNYYGYATITTKGQNRLQLSTDRWSPGNKYHYTVALNFVNFPNNFYGIGNNTRKADADLLDEKRFRFDATAEKQVKHNLYIGFLAGAYYYRYNNKTVGGIYDTATNIEDKDGGPIAFVGPTLTFDSRDNVTYTTKGIRFAAQLRAIKGVFSNNDYVGGLLQVDVAEFIKLSNRFVLGLNAQTKNLLGGASPFYLLPQMGNDELMRGYYGGRFRDRNLLAGQAELRYRISNRFGLVGFGGAGQVFKDDLTLSAFKPNLGGGLRYFFDVEKGLALRLDYGIGQRPLGEQRLSGFYVALGQAF</sequence>
<name>A0A2H9VSU5_9SPHI</name>
<gene>
    <name evidence="2" type="ORF">CLV57_0892</name>
</gene>
<keyword evidence="1" id="KW-0732">Signal</keyword>
<evidence type="ECO:0000313" key="2">
    <source>
        <dbReference type="EMBL" id="PJJ83897.1"/>
    </source>
</evidence>
<proteinExistence type="predicted"/>
<protein>
    <recommendedName>
        <fullName evidence="4">Surface antigen-like protein</fullName>
    </recommendedName>
</protein>
<accession>A0A2H9VSU5</accession>
<dbReference type="Gene3D" id="2.40.160.50">
    <property type="entry name" value="membrane protein fhac: a member of the omp85/tpsb transporter family"/>
    <property type="match status" value="1"/>
</dbReference>
<organism evidence="2 3">
    <name type="scientific">Mucilaginibacter auburnensis</name>
    <dbReference type="NCBI Taxonomy" id="1457233"/>
    <lineage>
        <taxon>Bacteria</taxon>
        <taxon>Pseudomonadati</taxon>
        <taxon>Bacteroidota</taxon>
        <taxon>Sphingobacteriia</taxon>
        <taxon>Sphingobacteriales</taxon>
        <taxon>Sphingobacteriaceae</taxon>
        <taxon>Mucilaginibacter</taxon>
    </lineage>
</organism>
<evidence type="ECO:0008006" key="4">
    <source>
        <dbReference type="Google" id="ProtNLM"/>
    </source>
</evidence>
<dbReference type="Proteomes" id="UP000242687">
    <property type="component" value="Unassembled WGS sequence"/>
</dbReference>
<reference evidence="2 3" key="1">
    <citation type="submission" date="2017-11" db="EMBL/GenBank/DDBJ databases">
        <title>Genomic Encyclopedia of Archaeal and Bacterial Type Strains, Phase II (KMG-II): From Individual Species to Whole Genera.</title>
        <authorList>
            <person name="Goeker M."/>
        </authorList>
    </citation>
    <scope>NUCLEOTIDE SEQUENCE [LARGE SCALE GENOMIC DNA]</scope>
    <source>
        <strain evidence="2 3">DSM 28175</strain>
    </source>
</reference>
<feature type="chain" id="PRO_5014152692" description="Surface antigen-like protein" evidence="1">
    <location>
        <begin position="23"/>
        <end position="380"/>
    </location>
</feature>
<comment type="caution">
    <text evidence="2">The sequence shown here is derived from an EMBL/GenBank/DDBJ whole genome shotgun (WGS) entry which is preliminary data.</text>
</comment>
<evidence type="ECO:0000313" key="3">
    <source>
        <dbReference type="Proteomes" id="UP000242687"/>
    </source>
</evidence>
<keyword evidence="3" id="KW-1185">Reference proteome</keyword>
<evidence type="ECO:0000256" key="1">
    <source>
        <dbReference type="SAM" id="SignalP"/>
    </source>
</evidence>
<dbReference type="AlphaFoldDB" id="A0A2H9VSU5"/>
<feature type="signal peptide" evidence="1">
    <location>
        <begin position="1"/>
        <end position="22"/>
    </location>
</feature>